<dbReference type="RefSeq" id="WP_185138913.1">
    <property type="nucleotide sequence ID" value="NZ_BORM01000018.1"/>
</dbReference>
<dbReference type="InterPro" id="IPR027417">
    <property type="entry name" value="P-loop_NTPase"/>
</dbReference>
<gene>
    <name evidence="1" type="ORF">H7B90_26505</name>
</gene>
<dbReference type="Proteomes" id="UP000553776">
    <property type="component" value="Unassembled WGS sequence"/>
</dbReference>
<name>A0A841UAF5_9BACL</name>
<evidence type="ECO:0000313" key="2">
    <source>
        <dbReference type="Proteomes" id="UP000553776"/>
    </source>
</evidence>
<dbReference type="AlphaFoldDB" id="A0A841UAF5"/>
<evidence type="ECO:0000313" key="1">
    <source>
        <dbReference type="EMBL" id="MBB6694951.1"/>
    </source>
</evidence>
<dbReference type="EMBL" id="JACJVR010000110">
    <property type="protein sequence ID" value="MBB6694951.1"/>
    <property type="molecule type" value="Genomic_DNA"/>
</dbReference>
<organism evidence="1 2">
    <name type="scientific">Cohnella xylanilytica</name>
    <dbReference type="NCBI Taxonomy" id="557555"/>
    <lineage>
        <taxon>Bacteria</taxon>
        <taxon>Bacillati</taxon>
        <taxon>Bacillota</taxon>
        <taxon>Bacilli</taxon>
        <taxon>Bacillales</taxon>
        <taxon>Paenibacillaceae</taxon>
        <taxon>Cohnella</taxon>
    </lineage>
</organism>
<reference evidence="1 2" key="1">
    <citation type="submission" date="2020-08" db="EMBL/GenBank/DDBJ databases">
        <title>Cohnella phylogeny.</title>
        <authorList>
            <person name="Dunlap C."/>
        </authorList>
    </citation>
    <scope>NUCLEOTIDE SEQUENCE [LARGE SCALE GENOMIC DNA]</scope>
    <source>
        <strain evidence="1 2">DSM 25239</strain>
    </source>
</reference>
<dbReference type="Pfam" id="PF13671">
    <property type="entry name" value="AAA_33"/>
    <property type="match status" value="1"/>
</dbReference>
<accession>A0A841UAF5</accession>
<dbReference type="SUPFAM" id="SSF52540">
    <property type="entry name" value="P-loop containing nucleoside triphosphate hydrolases"/>
    <property type="match status" value="1"/>
</dbReference>
<comment type="caution">
    <text evidence="1">The sequence shown here is derived from an EMBL/GenBank/DDBJ whole genome shotgun (WGS) entry which is preliminary data.</text>
</comment>
<protein>
    <submittedName>
        <fullName evidence="1">AAA family ATPase</fullName>
    </submittedName>
</protein>
<sequence>MPKMVFFIGAAGAGKTTAAMALVRRRPAAFLDMDTLLRPAAEAIMKVAGLDPDDRDSPAYKELCRDLGYRITMNAAAENVRLGMDAYLIGPFTQETADPDWLERELAALGEAAAGVEVKVVYVYLENEEKYRERIQSRELATDEWKLRHWEQFSRSLARRDVRWNLPEGSVLRFDNSGEWNEEKTNVLERFVYGESKI</sequence>
<dbReference type="Gene3D" id="3.40.50.300">
    <property type="entry name" value="P-loop containing nucleotide triphosphate hydrolases"/>
    <property type="match status" value="1"/>
</dbReference>
<keyword evidence="2" id="KW-1185">Reference proteome</keyword>
<proteinExistence type="predicted"/>